<protein>
    <recommendedName>
        <fullName evidence="2">CASTOR ACT domain-containing protein</fullName>
    </recommendedName>
</protein>
<feature type="compositionally biased region" description="Acidic residues" evidence="1">
    <location>
        <begin position="473"/>
        <end position="489"/>
    </location>
</feature>
<dbReference type="AlphaFoldDB" id="A0A0N8PZU1"/>
<dbReference type="GO" id="GO:0006520">
    <property type="term" value="P:amino acid metabolic process"/>
    <property type="evidence" value="ECO:0007669"/>
    <property type="project" value="UniProtKB-ARBA"/>
</dbReference>
<dbReference type="STRING" id="578459.A0A0N8PZU1"/>
<name>A0A0N8PZU1_RHOGW</name>
<dbReference type="InterPro" id="IPR027795">
    <property type="entry name" value="CASTOR_ACT_dom"/>
</dbReference>
<dbReference type="Proteomes" id="UP000053890">
    <property type="component" value="Unassembled WGS sequence"/>
</dbReference>
<organism evidence="3 4">
    <name type="scientific">Rhodotorula graminis (strain WP1)</name>
    <dbReference type="NCBI Taxonomy" id="578459"/>
    <lineage>
        <taxon>Eukaryota</taxon>
        <taxon>Fungi</taxon>
        <taxon>Dikarya</taxon>
        <taxon>Basidiomycota</taxon>
        <taxon>Pucciniomycotina</taxon>
        <taxon>Microbotryomycetes</taxon>
        <taxon>Sporidiobolales</taxon>
        <taxon>Sporidiobolaceae</taxon>
        <taxon>Rhodotorula</taxon>
    </lineage>
</organism>
<dbReference type="SUPFAM" id="SSF55021">
    <property type="entry name" value="ACT-like"/>
    <property type="match status" value="1"/>
</dbReference>
<feature type="region of interest" description="Disordered" evidence="1">
    <location>
        <begin position="348"/>
        <end position="411"/>
    </location>
</feature>
<dbReference type="InterPro" id="IPR045865">
    <property type="entry name" value="ACT-like_dom_sf"/>
</dbReference>
<dbReference type="PANTHER" id="PTHR31131:SF6">
    <property type="entry name" value="CASTOR ACT DOMAIN-CONTAINING PROTEIN"/>
    <property type="match status" value="1"/>
</dbReference>
<dbReference type="InterPro" id="IPR051719">
    <property type="entry name" value="CASTOR_mTORC1"/>
</dbReference>
<evidence type="ECO:0000313" key="3">
    <source>
        <dbReference type="EMBL" id="KPV73269.1"/>
    </source>
</evidence>
<dbReference type="GO" id="GO:0046394">
    <property type="term" value="P:carboxylic acid biosynthetic process"/>
    <property type="evidence" value="ECO:0007669"/>
    <property type="project" value="UniProtKB-ARBA"/>
</dbReference>
<reference evidence="3 4" key="1">
    <citation type="journal article" date="2015" name="Front. Microbiol.">
        <title>Genome sequence of the plant growth promoting endophytic yeast Rhodotorula graminis WP1.</title>
        <authorList>
            <person name="Firrincieli A."/>
            <person name="Otillar R."/>
            <person name="Salamov A."/>
            <person name="Schmutz J."/>
            <person name="Khan Z."/>
            <person name="Redman R.S."/>
            <person name="Fleck N.D."/>
            <person name="Lindquist E."/>
            <person name="Grigoriev I.V."/>
            <person name="Doty S.L."/>
        </authorList>
    </citation>
    <scope>NUCLEOTIDE SEQUENCE [LARGE SCALE GENOMIC DNA]</scope>
    <source>
        <strain evidence="3 4">WP1</strain>
    </source>
</reference>
<evidence type="ECO:0000313" key="4">
    <source>
        <dbReference type="Proteomes" id="UP000053890"/>
    </source>
</evidence>
<dbReference type="EMBL" id="KQ474083">
    <property type="protein sequence ID" value="KPV73269.1"/>
    <property type="molecule type" value="Genomic_DNA"/>
</dbReference>
<dbReference type="RefSeq" id="XP_018269318.1">
    <property type="nucleotide sequence ID" value="XM_018413527.1"/>
</dbReference>
<feature type="region of interest" description="Disordered" evidence="1">
    <location>
        <begin position="472"/>
        <end position="550"/>
    </location>
</feature>
<dbReference type="Pfam" id="PF13840">
    <property type="entry name" value="ACT_7"/>
    <property type="match status" value="1"/>
</dbReference>
<gene>
    <name evidence="3" type="ORF">RHOBADRAFT_38458</name>
</gene>
<dbReference type="OMA" id="HASKSCK"/>
<evidence type="ECO:0000256" key="1">
    <source>
        <dbReference type="SAM" id="MobiDB-lite"/>
    </source>
</evidence>
<feature type="compositionally biased region" description="Acidic residues" evidence="1">
    <location>
        <begin position="192"/>
        <end position="201"/>
    </location>
</feature>
<dbReference type="OrthoDB" id="58529at2759"/>
<feature type="compositionally biased region" description="Acidic residues" evidence="1">
    <location>
        <begin position="496"/>
        <end position="518"/>
    </location>
</feature>
<feature type="region of interest" description="Disordered" evidence="1">
    <location>
        <begin position="161"/>
        <end position="201"/>
    </location>
</feature>
<keyword evidence="4" id="KW-1185">Reference proteome</keyword>
<proteinExistence type="predicted"/>
<feature type="region of interest" description="Disordered" evidence="1">
    <location>
        <begin position="215"/>
        <end position="275"/>
    </location>
</feature>
<feature type="compositionally biased region" description="Low complexity" evidence="1">
    <location>
        <begin position="235"/>
        <end position="256"/>
    </location>
</feature>
<feature type="compositionally biased region" description="Acidic residues" evidence="1">
    <location>
        <begin position="532"/>
        <end position="544"/>
    </location>
</feature>
<accession>A0A0N8PZU1</accession>
<dbReference type="PANTHER" id="PTHR31131">
    <property type="entry name" value="CHROMOSOME 1, WHOLE GENOME SHOTGUN SEQUENCE"/>
    <property type="match status" value="1"/>
</dbReference>
<dbReference type="GeneID" id="28973976"/>
<feature type="compositionally biased region" description="Low complexity" evidence="1">
    <location>
        <begin position="320"/>
        <end position="336"/>
    </location>
</feature>
<dbReference type="Gene3D" id="3.30.2130.10">
    <property type="entry name" value="VC0802-like"/>
    <property type="match status" value="2"/>
</dbReference>
<sequence length="621" mass="65874">MSRLLECMWFRRENDPFFALCRNEVELSLFADAASVRGCFGDFMGPAASSRKKDHGPATVKGKERARDDGDDVLVGDELWVALEIAFGGNGWEEAAPRLHALTSPLAAASVSILFVSSFYADYVLVRASALGLVTHILESEGFAFAEADKAMEDELKGMRVREGEERAAGGGGGGRSSGTSTRRMSRSDGTVYDEEDEEEGLSDLVGSLVLSDAGSAGTAGGRGRRGSNEGAGASRSSSFSLSRSNSLHLSSTTTLPGATSPSLRSPAPSTTMAPPLSLLPDELVCVGLSPAHETQWRAKVVEALFFADRVLPRPPPGSSPTSPTSPSRPLSFASFSPASATLPLSRQASLNRHRQRSHSSARTSPPDDLPAPLESATPRARPSPPSRTVSTSLPTPLAPHPVPFVALTQTPDGTSLTADVRLLRRLFPPGCESAGDEMVFATGEAGLGGKWEGEDGLRGWEGEWEAMRLAQEEEDDDEDEEGEGEEGAELPVSSSEEEQGSSTADESEDEQDGDEWEAVSPSVDSATLPSADEDDDDDDDDGDPGLATTAHTASDRTLLKCLQLDLMSLGLDKPGLVEHYAQLLIDGGVRSLLYQSTYGSANILVAKRDVGRARRLLLRG</sequence>
<evidence type="ECO:0000259" key="2">
    <source>
        <dbReference type="Pfam" id="PF13840"/>
    </source>
</evidence>
<feature type="region of interest" description="Disordered" evidence="1">
    <location>
        <begin position="313"/>
        <end position="336"/>
    </location>
</feature>
<feature type="compositionally biased region" description="Low complexity" evidence="1">
    <location>
        <begin position="376"/>
        <end position="396"/>
    </location>
</feature>
<feature type="compositionally biased region" description="Polar residues" evidence="1">
    <location>
        <begin position="257"/>
        <end position="273"/>
    </location>
</feature>
<feature type="domain" description="CASTOR ACT" evidence="2">
    <location>
        <begin position="98"/>
        <end position="139"/>
    </location>
</feature>